<proteinExistence type="predicted"/>
<evidence type="ECO:0000313" key="1">
    <source>
        <dbReference type="EMBL" id="GBN20016.1"/>
    </source>
</evidence>
<dbReference type="EMBL" id="BGPR01006555">
    <property type="protein sequence ID" value="GBN20016.1"/>
    <property type="molecule type" value="Genomic_DNA"/>
</dbReference>
<accession>A0A4Y2M2Q8</accession>
<dbReference type="OrthoDB" id="6611240at2759"/>
<dbReference type="AlphaFoldDB" id="A0A4Y2M2Q8"/>
<reference evidence="1 2" key="1">
    <citation type="journal article" date="2019" name="Sci. Rep.">
        <title>Orb-weaving spider Araneus ventricosus genome elucidates the spidroin gene catalogue.</title>
        <authorList>
            <person name="Kono N."/>
            <person name="Nakamura H."/>
            <person name="Ohtoshi R."/>
            <person name="Moran D.A.P."/>
            <person name="Shinohara A."/>
            <person name="Yoshida Y."/>
            <person name="Fujiwara M."/>
            <person name="Mori M."/>
            <person name="Tomita M."/>
            <person name="Arakawa K."/>
        </authorList>
    </citation>
    <scope>NUCLEOTIDE SEQUENCE [LARGE SCALE GENOMIC DNA]</scope>
</reference>
<keyword evidence="2" id="KW-1185">Reference proteome</keyword>
<name>A0A4Y2M2Q8_ARAVE</name>
<protein>
    <submittedName>
        <fullName evidence="1">Uncharacterized protein</fullName>
    </submittedName>
</protein>
<sequence>MECISNRFAVLESSNLIETWETEFPKFVQSSGVNYNELLAAYINSTPKISKSSQSSKRILSWLDFLRFLEFLLEYELFDSVPNLPRALRFFLTLCVSCAS</sequence>
<organism evidence="1 2">
    <name type="scientific">Araneus ventricosus</name>
    <name type="common">Orbweaver spider</name>
    <name type="synonym">Epeira ventricosa</name>
    <dbReference type="NCBI Taxonomy" id="182803"/>
    <lineage>
        <taxon>Eukaryota</taxon>
        <taxon>Metazoa</taxon>
        <taxon>Ecdysozoa</taxon>
        <taxon>Arthropoda</taxon>
        <taxon>Chelicerata</taxon>
        <taxon>Arachnida</taxon>
        <taxon>Araneae</taxon>
        <taxon>Araneomorphae</taxon>
        <taxon>Entelegynae</taxon>
        <taxon>Araneoidea</taxon>
        <taxon>Araneidae</taxon>
        <taxon>Araneus</taxon>
    </lineage>
</organism>
<evidence type="ECO:0000313" key="2">
    <source>
        <dbReference type="Proteomes" id="UP000499080"/>
    </source>
</evidence>
<comment type="caution">
    <text evidence="1">The sequence shown here is derived from an EMBL/GenBank/DDBJ whole genome shotgun (WGS) entry which is preliminary data.</text>
</comment>
<dbReference type="Proteomes" id="UP000499080">
    <property type="component" value="Unassembled WGS sequence"/>
</dbReference>
<gene>
    <name evidence="1" type="ORF">AVEN_121096_1</name>
</gene>